<gene>
    <name evidence="1" type="ORF">LCGC14_2623430</name>
</gene>
<feature type="non-terminal residue" evidence="1">
    <location>
        <position position="1"/>
    </location>
</feature>
<reference evidence="1" key="1">
    <citation type="journal article" date="2015" name="Nature">
        <title>Complex archaea that bridge the gap between prokaryotes and eukaryotes.</title>
        <authorList>
            <person name="Spang A."/>
            <person name="Saw J.H."/>
            <person name="Jorgensen S.L."/>
            <person name="Zaremba-Niedzwiedzka K."/>
            <person name="Martijn J."/>
            <person name="Lind A.E."/>
            <person name="van Eijk R."/>
            <person name="Schleper C."/>
            <person name="Guy L."/>
            <person name="Ettema T.J."/>
        </authorList>
    </citation>
    <scope>NUCLEOTIDE SEQUENCE</scope>
</reference>
<proteinExistence type="predicted"/>
<name>A0A0F9CDH8_9ZZZZ</name>
<protein>
    <submittedName>
        <fullName evidence="1">Uncharacterized protein</fullName>
    </submittedName>
</protein>
<organism evidence="1">
    <name type="scientific">marine sediment metagenome</name>
    <dbReference type="NCBI Taxonomy" id="412755"/>
    <lineage>
        <taxon>unclassified sequences</taxon>
        <taxon>metagenomes</taxon>
        <taxon>ecological metagenomes</taxon>
    </lineage>
</organism>
<evidence type="ECO:0000313" key="1">
    <source>
        <dbReference type="EMBL" id="KKL03706.1"/>
    </source>
</evidence>
<dbReference type="EMBL" id="LAZR01044823">
    <property type="protein sequence ID" value="KKL03706.1"/>
    <property type="molecule type" value="Genomic_DNA"/>
</dbReference>
<accession>A0A0F9CDH8</accession>
<comment type="caution">
    <text evidence="1">The sequence shown here is derived from an EMBL/GenBank/DDBJ whole genome shotgun (WGS) entry which is preliminary data.</text>
</comment>
<sequence>YKTLKRLSKTPNKIINKRLKNKFTELVRLRLSQKELQKLVIENDFDRFDDFFPDNN</sequence>
<dbReference type="AlphaFoldDB" id="A0A0F9CDH8"/>